<evidence type="ECO:0000313" key="2">
    <source>
        <dbReference type="EMBL" id="MFC6154465.1"/>
    </source>
</evidence>
<dbReference type="Pfam" id="PF18986">
    <property type="entry name" value="DUF5719"/>
    <property type="match status" value="1"/>
</dbReference>
<evidence type="ECO:0000256" key="1">
    <source>
        <dbReference type="SAM" id="MobiDB-lite"/>
    </source>
</evidence>
<evidence type="ECO:0000313" key="3">
    <source>
        <dbReference type="Proteomes" id="UP001596098"/>
    </source>
</evidence>
<feature type="region of interest" description="Disordered" evidence="1">
    <location>
        <begin position="1"/>
        <end position="90"/>
    </location>
</feature>
<dbReference type="EMBL" id="JBHSQI010000006">
    <property type="protein sequence ID" value="MFC6154465.1"/>
    <property type="molecule type" value="Genomic_DNA"/>
</dbReference>
<sequence>MNTPHDPTEPGQPIEPTAPPRAPGRRRRVMPGEDGWTGEIPVVQDGPATEPYEGNHTGQFPALTPDVLAALSAESETHPEPAPEPAVDPGLDAAQLDAAQLESEQPDAEQPGARRRRRVPGTRRVDVVALLSFVIPLATLGALATVHPADTDAPDRAPGTAPLIRQLLVCPAGLPGSEDVSAAFADPATAGELDVVGADPLAVSAGAVASRRTSSTVVLEGNDAAAVGLFAVRGDADLGTACSAPRSDIWFTGVGSGPEHTSRLRLVNPDSGPAVADIAVLSADGPQEVPALRGLTVAAHDEIVVDLDQVVPARHDMSLHVTVPRGRLALSMTDTFAEIGSNVSARAWLGPQRARGKVTHLLGVESGSGERTLVVANAGADQARVVVRLMTSEGEFVPAGAAEVEVAPGSTTTVDLSTLLAGEQAEGVLGVRLDSEVPVTATLRTVRGKRVQHTVGAGWIRTSAATVVPGGGGHLVLAGAAEDTRVTLRQRTGAGKQLKDVSVEVAAGTATRVDLSSKARTFVLEVSDVPVRAAMVSSAGNPAQVRVLEELATSTSVPQVRPALQ</sequence>
<organism evidence="2 3">
    <name type="scientific">Nocardioides yefusunii</name>
    <dbReference type="NCBI Taxonomy" id="2500546"/>
    <lineage>
        <taxon>Bacteria</taxon>
        <taxon>Bacillati</taxon>
        <taxon>Actinomycetota</taxon>
        <taxon>Actinomycetes</taxon>
        <taxon>Propionibacteriales</taxon>
        <taxon>Nocardioidaceae</taxon>
        <taxon>Nocardioides</taxon>
    </lineage>
</organism>
<comment type="caution">
    <text evidence="2">The sequence shown here is derived from an EMBL/GenBank/DDBJ whole genome shotgun (WGS) entry which is preliminary data.</text>
</comment>
<keyword evidence="3" id="KW-1185">Reference proteome</keyword>
<name>A0ABW1R0R9_9ACTN</name>
<dbReference type="Proteomes" id="UP001596098">
    <property type="component" value="Unassembled WGS sequence"/>
</dbReference>
<gene>
    <name evidence="2" type="ORF">ACFPWU_12420</name>
</gene>
<reference evidence="3" key="1">
    <citation type="journal article" date="2019" name="Int. J. Syst. Evol. Microbiol.">
        <title>The Global Catalogue of Microorganisms (GCM) 10K type strain sequencing project: providing services to taxonomists for standard genome sequencing and annotation.</title>
        <authorList>
            <consortium name="The Broad Institute Genomics Platform"/>
            <consortium name="The Broad Institute Genome Sequencing Center for Infectious Disease"/>
            <person name="Wu L."/>
            <person name="Ma J."/>
        </authorList>
    </citation>
    <scope>NUCLEOTIDE SEQUENCE [LARGE SCALE GENOMIC DNA]</scope>
    <source>
        <strain evidence="3">DFY28</strain>
    </source>
</reference>
<accession>A0ABW1R0R9</accession>
<dbReference type="RefSeq" id="WP_128219845.1">
    <property type="nucleotide sequence ID" value="NZ_CP034929.1"/>
</dbReference>
<protein>
    <submittedName>
        <fullName evidence="2">DUF5719 family protein</fullName>
    </submittedName>
</protein>
<dbReference type="InterPro" id="IPR043777">
    <property type="entry name" value="DUF5719"/>
</dbReference>
<proteinExistence type="predicted"/>